<dbReference type="AlphaFoldDB" id="A0A2A4K1C6"/>
<comment type="caution">
    <text evidence="1">The sequence shown here is derived from an EMBL/GenBank/DDBJ whole genome shotgun (WGS) entry which is preliminary data.</text>
</comment>
<reference evidence="1" key="1">
    <citation type="submission" date="2017-09" db="EMBL/GenBank/DDBJ databases">
        <title>Contemporary evolution of a Lepidopteran species, Heliothis virescens, in response to modern agricultural practices.</title>
        <authorList>
            <person name="Fritz M.L."/>
            <person name="Deyonke A.M."/>
            <person name="Papanicolaou A."/>
            <person name="Micinski S."/>
            <person name="Westbrook J."/>
            <person name="Gould F."/>
        </authorList>
    </citation>
    <scope>NUCLEOTIDE SEQUENCE [LARGE SCALE GENOMIC DNA]</scope>
    <source>
        <strain evidence="1">HvINT-</strain>
        <tissue evidence="1">Whole body</tissue>
    </source>
</reference>
<dbReference type="SUPFAM" id="SSF52540">
    <property type="entry name" value="P-loop containing nucleoside triphosphate hydrolases"/>
    <property type="match status" value="1"/>
</dbReference>
<accession>A0A2A4K1C6</accession>
<gene>
    <name evidence="1" type="ORF">B5V51_7331</name>
</gene>
<proteinExistence type="predicted"/>
<dbReference type="EMBL" id="NWSH01000325">
    <property type="protein sequence ID" value="PCG77442.1"/>
    <property type="molecule type" value="Genomic_DNA"/>
</dbReference>
<evidence type="ECO:0008006" key="2">
    <source>
        <dbReference type="Google" id="ProtNLM"/>
    </source>
</evidence>
<dbReference type="STRING" id="7102.A0A2A4K1C6"/>
<dbReference type="Gene3D" id="3.40.50.300">
    <property type="entry name" value="P-loop containing nucleotide triphosphate hydrolases"/>
    <property type="match status" value="1"/>
</dbReference>
<name>A0A2A4K1C6_HELVI</name>
<dbReference type="PANTHER" id="PTHR10285">
    <property type="entry name" value="URIDINE KINASE"/>
    <property type="match status" value="1"/>
</dbReference>
<evidence type="ECO:0000313" key="1">
    <source>
        <dbReference type="EMBL" id="PCG77442.1"/>
    </source>
</evidence>
<organism evidence="1">
    <name type="scientific">Heliothis virescens</name>
    <name type="common">Tobacco budworm moth</name>
    <dbReference type="NCBI Taxonomy" id="7102"/>
    <lineage>
        <taxon>Eukaryota</taxon>
        <taxon>Metazoa</taxon>
        <taxon>Ecdysozoa</taxon>
        <taxon>Arthropoda</taxon>
        <taxon>Hexapoda</taxon>
        <taxon>Insecta</taxon>
        <taxon>Pterygota</taxon>
        <taxon>Neoptera</taxon>
        <taxon>Endopterygota</taxon>
        <taxon>Lepidoptera</taxon>
        <taxon>Glossata</taxon>
        <taxon>Ditrysia</taxon>
        <taxon>Noctuoidea</taxon>
        <taxon>Noctuidae</taxon>
        <taxon>Heliothinae</taxon>
        <taxon>Heliothis</taxon>
    </lineage>
</organism>
<protein>
    <recommendedName>
        <fullName evidence="2">Phosphoribulokinase/uridine kinase domain-containing protein</fullName>
    </recommendedName>
</protein>
<sequence length="199" mass="22855">MVSKRNEWIVIGISGVTCGGKTSLANQLKNALSPVHVFHQDKYFFPDDDPRHVRCAALAHNNYDVLSALDMDAMLRDVTRTLAGDDRAHVTCTERDGRYTRDGKRFLIAEGFTVLNYPPIMEMCDLRYYFVLELGECIARRVLRLYDPPDIDGYFEQCVWPEHLKYRAEIEKDKRVKIIDGTRGDAFDIVMADLKAMDT</sequence>
<dbReference type="InterPro" id="IPR027417">
    <property type="entry name" value="P-loop_NTPase"/>
</dbReference>